<dbReference type="PANTHER" id="PTHR47642:SF5">
    <property type="entry name" value="ATP-DEPENDENT DNA HELICASE"/>
    <property type="match status" value="1"/>
</dbReference>
<dbReference type="PANTHER" id="PTHR47642">
    <property type="entry name" value="ATP-DEPENDENT DNA HELICASE"/>
    <property type="match status" value="1"/>
</dbReference>
<organism evidence="2 3">
    <name type="scientific">Rhizoctonia solani</name>
    <dbReference type="NCBI Taxonomy" id="456999"/>
    <lineage>
        <taxon>Eukaryota</taxon>
        <taxon>Fungi</taxon>
        <taxon>Dikarya</taxon>
        <taxon>Basidiomycota</taxon>
        <taxon>Agaricomycotina</taxon>
        <taxon>Agaricomycetes</taxon>
        <taxon>Cantharellales</taxon>
        <taxon>Ceratobasidiaceae</taxon>
        <taxon>Rhizoctonia</taxon>
    </lineage>
</organism>
<sequence>MKPSQVRSYSEHNPQWSVIGSIKPPSGEGGNASPGDTSVPGRATRSAGAHEIYENSEWPLVQFMDGQCVLMTPTNFTIETHGGVVEVDRLQVPLVLAWALTVHKSQGQTLERVKINLQRTFEKGQAYVALSRCTSLDTLEVYGFNRQSVEAHPRVQQWARTLTTLGSFAQPTSNRRPIPLVANKTRYG</sequence>
<dbReference type="InterPro" id="IPR027417">
    <property type="entry name" value="P-loop_NTPase"/>
</dbReference>
<dbReference type="EMBL" id="CAJNJQ010000196">
    <property type="protein sequence ID" value="CAE7062489.1"/>
    <property type="molecule type" value="Genomic_DNA"/>
</dbReference>
<protein>
    <recommendedName>
        <fullName evidence="4">ATP-dependent DNA helicase PIF1</fullName>
    </recommendedName>
</protein>
<dbReference type="SUPFAM" id="SSF52540">
    <property type="entry name" value="P-loop containing nucleoside triphosphate hydrolases"/>
    <property type="match status" value="1"/>
</dbReference>
<evidence type="ECO:0000256" key="1">
    <source>
        <dbReference type="SAM" id="MobiDB-lite"/>
    </source>
</evidence>
<evidence type="ECO:0000313" key="3">
    <source>
        <dbReference type="Proteomes" id="UP000663827"/>
    </source>
</evidence>
<accession>A0A8H3HKU7</accession>
<dbReference type="CDD" id="cd18809">
    <property type="entry name" value="SF1_C_RecD"/>
    <property type="match status" value="1"/>
</dbReference>
<gene>
    <name evidence="2" type="ORF">RDB_LOCUS8890</name>
</gene>
<evidence type="ECO:0008006" key="4">
    <source>
        <dbReference type="Google" id="ProtNLM"/>
    </source>
</evidence>
<name>A0A8H3HKU7_9AGAM</name>
<feature type="region of interest" description="Disordered" evidence="1">
    <location>
        <begin position="1"/>
        <end position="47"/>
    </location>
</feature>
<dbReference type="Gene3D" id="3.40.50.300">
    <property type="entry name" value="P-loop containing nucleotide triphosphate hydrolases"/>
    <property type="match status" value="1"/>
</dbReference>
<dbReference type="AlphaFoldDB" id="A0A8H3HKU7"/>
<proteinExistence type="predicted"/>
<dbReference type="Proteomes" id="UP000663827">
    <property type="component" value="Unassembled WGS sequence"/>
</dbReference>
<feature type="compositionally biased region" description="Polar residues" evidence="1">
    <location>
        <begin position="1"/>
        <end position="18"/>
    </location>
</feature>
<reference evidence="2" key="1">
    <citation type="submission" date="2021-01" db="EMBL/GenBank/DDBJ databases">
        <authorList>
            <person name="Kaushik A."/>
        </authorList>
    </citation>
    <scope>NUCLEOTIDE SEQUENCE</scope>
    <source>
        <strain evidence="2">AG5</strain>
    </source>
</reference>
<dbReference type="InterPro" id="IPR051055">
    <property type="entry name" value="PIF1_helicase"/>
</dbReference>
<comment type="caution">
    <text evidence="2">The sequence shown here is derived from an EMBL/GenBank/DDBJ whole genome shotgun (WGS) entry which is preliminary data.</text>
</comment>
<evidence type="ECO:0000313" key="2">
    <source>
        <dbReference type="EMBL" id="CAE7062489.1"/>
    </source>
</evidence>